<keyword evidence="6" id="KW-0808">Transferase</keyword>
<keyword evidence="13" id="KW-0472">Membrane</keyword>
<evidence type="ECO:0000256" key="11">
    <source>
        <dbReference type="ARBA" id="ARBA00022825"/>
    </source>
</evidence>
<gene>
    <name evidence="18" type="ORF">CgunFtcFv8_024918</name>
</gene>
<comment type="similarity">
    <text evidence="2">Belongs to the UDP-glycosyltransferase family.</text>
</comment>
<dbReference type="EC" id="2.4.1.17" evidence="3"/>
<proteinExistence type="inferred from homology"/>
<keyword evidence="9 16" id="KW-0378">Hydrolase</keyword>
<evidence type="ECO:0000256" key="9">
    <source>
        <dbReference type="ARBA" id="ARBA00022801"/>
    </source>
</evidence>
<dbReference type="SUPFAM" id="SSF53756">
    <property type="entry name" value="UDP-Glycosyltransferase/glycogen phosphorylase"/>
    <property type="match status" value="1"/>
</dbReference>
<dbReference type="InterPro" id="IPR001254">
    <property type="entry name" value="Trypsin_dom"/>
</dbReference>
<evidence type="ECO:0000256" key="14">
    <source>
        <dbReference type="ARBA" id="ARBA00023157"/>
    </source>
</evidence>
<dbReference type="PROSITE" id="PS50240">
    <property type="entry name" value="TRYPSIN_DOM"/>
    <property type="match status" value="1"/>
</dbReference>
<dbReference type="InterPro" id="IPR002213">
    <property type="entry name" value="UDP_glucos_trans"/>
</dbReference>
<keyword evidence="12" id="KW-1133">Transmembrane helix</keyword>
<dbReference type="Pfam" id="PF00201">
    <property type="entry name" value="UDPGT"/>
    <property type="match status" value="1"/>
</dbReference>
<dbReference type="Pfam" id="PF00089">
    <property type="entry name" value="Trypsin"/>
    <property type="match status" value="1"/>
</dbReference>
<dbReference type="InterPro" id="IPR043504">
    <property type="entry name" value="Peptidase_S1_PA_chymotrypsin"/>
</dbReference>
<evidence type="ECO:0000256" key="8">
    <source>
        <dbReference type="ARBA" id="ARBA00022729"/>
    </source>
</evidence>
<keyword evidence="4 16" id="KW-0645">Protease</keyword>
<evidence type="ECO:0000313" key="18">
    <source>
        <dbReference type="EMBL" id="KAK5921193.1"/>
    </source>
</evidence>
<keyword evidence="11 16" id="KW-0720">Serine protease</keyword>
<keyword evidence="10" id="KW-0256">Endoplasmic reticulum</keyword>
<dbReference type="Gene3D" id="3.40.50.2000">
    <property type="entry name" value="Glycogen Phosphorylase B"/>
    <property type="match status" value="2"/>
</dbReference>
<dbReference type="FunFam" id="3.40.50.2000:FF:000021">
    <property type="entry name" value="UDP-glucuronosyltransferase"/>
    <property type="match status" value="1"/>
</dbReference>
<evidence type="ECO:0000256" key="6">
    <source>
        <dbReference type="ARBA" id="ARBA00022679"/>
    </source>
</evidence>
<keyword evidence="7" id="KW-0812">Transmembrane</keyword>
<dbReference type="PROSITE" id="PS00134">
    <property type="entry name" value="TRYPSIN_HIS"/>
    <property type="match status" value="1"/>
</dbReference>
<dbReference type="InterPro" id="IPR001314">
    <property type="entry name" value="Peptidase_S1A"/>
</dbReference>
<dbReference type="PROSITE" id="PS00375">
    <property type="entry name" value="UDPGT"/>
    <property type="match status" value="1"/>
</dbReference>
<comment type="subcellular location">
    <subcellularLocation>
        <location evidence="1">Endoplasmic reticulum membrane</location>
        <topology evidence="1">Single-pass membrane protein</topology>
    </subcellularLocation>
</comment>
<dbReference type="InterPro" id="IPR009003">
    <property type="entry name" value="Peptidase_S1_PA"/>
</dbReference>
<dbReference type="Gene3D" id="2.40.10.10">
    <property type="entry name" value="Trypsin-like serine proteases"/>
    <property type="match status" value="1"/>
</dbReference>
<evidence type="ECO:0000256" key="16">
    <source>
        <dbReference type="RuleBase" id="RU363034"/>
    </source>
</evidence>
<dbReference type="PRINTS" id="PR00722">
    <property type="entry name" value="CHYMOTRYPSIN"/>
</dbReference>
<dbReference type="Proteomes" id="UP001331515">
    <property type="component" value="Unassembled WGS sequence"/>
</dbReference>
<evidence type="ECO:0000259" key="17">
    <source>
        <dbReference type="PROSITE" id="PS50240"/>
    </source>
</evidence>
<dbReference type="InterPro" id="IPR035595">
    <property type="entry name" value="UDP_glycos_trans_CS"/>
</dbReference>
<evidence type="ECO:0000256" key="5">
    <source>
        <dbReference type="ARBA" id="ARBA00022676"/>
    </source>
</evidence>
<name>A0AAN8DNE1_CHAGU</name>
<evidence type="ECO:0000313" key="19">
    <source>
        <dbReference type="Proteomes" id="UP001331515"/>
    </source>
</evidence>
<dbReference type="PANTHER" id="PTHR48043:SF161">
    <property type="entry name" value="UDP GLUCURONOSYLTRANSFERASE FAMILY 1 MEMBER A1"/>
    <property type="match status" value="1"/>
</dbReference>
<dbReference type="GO" id="GO:0006508">
    <property type="term" value="P:proteolysis"/>
    <property type="evidence" value="ECO:0007669"/>
    <property type="project" value="UniProtKB-KW"/>
</dbReference>
<dbReference type="EMBL" id="JAURVH010001523">
    <property type="protein sequence ID" value="KAK5921193.1"/>
    <property type="molecule type" value="Genomic_DNA"/>
</dbReference>
<organism evidence="18 19">
    <name type="scientific">Champsocephalus gunnari</name>
    <name type="common">Mackerel icefish</name>
    <dbReference type="NCBI Taxonomy" id="52237"/>
    <lineage>
        <taxon>Eukaryota</taxon>
        <taxon>Metazoa</taxon>
        <taxon>Chordata</taxon>
        <taxon>Craniata</taxon>
        <taxon>Vertebrata</taxon>
        <taxon>Euteleostomi</taxon>
        <taxon>Actinopterygii</taxon>
        <taxon>Neopterygii</taxon>
        <taxon>Teleostei</taxon>
        <taxon>Neoteleostei</taxon>
        <taxon>Acanthomorphata</taxon>
        <taxon>Eupercaria</taxon>
        <taxon>Perciformes</taxon>
        <taxon>Notothenioidei</taxon>
        <taxon>Channichthyidae</taxon>
        <taxon>Champsocephalus</taxon>
    </lineage>
</organism>
<sequence length="613" mass="69154">MKILVKELSERGHEILALVPETSLLIHGSESFKTEVYPVPFSKAELDGKFNELKDGVFLKPPKVTDLFINVQRLVNFTTVQVTACESLLNNQPLMGRLREGGFDVLLTDPFLPCGSVLAHIFNIPTVYFLRGLPCEMDLKANQVPSPRSYIPVAFSGNTDIMTFPQRVKNMLMYFLESYMCRIIYAHFDDLTRKYIGDDMTYSKLLSNGAIWLLRYDFTFEWPRPLLPNMVFIGGINCGKKSPLPVDLQEFVDGSGDDGFIVFTLGSMVSNMPMEKAKQFVDAFRQIPQRVVWRYTGDLPKDLPKNVRLMKWLPQNDLLAHPKVRAFITHGGTHGIYEGICHAVPMLMFPLFGDQGDNVHRMVARGVAVKLGIYDLSLTGASESGIVGGNVAKPHSRPYMASLQFQGKHSCGGVLIREDFVLTAAHCEDEQTMTAVLGAHNIKKKEKSQQRIEVAKRHPHPKFKKDGHQYDIMLLELKNNATLNTDVNIIGLPKSDENLHARVKCEVAGWGRTGQKQPISDVLRENTEFIQFSHECKYIWKEYFVSSQMICTKFDKKKGGVCQGDSGGPLICKGELQGLTAFIDKCDCNDPKYPHVFTQVKSYLSWIKEVMKK</sequence>
<dbReference type="FunFam" id="2.40.10.10:FF:000120">
    <property type="entry name" value="Putative serine protease"/>
    <property type="match status" value="1"/>
</dbReference>
<evidence type="ECO:0000256" key="13">
    <source>
        <dbReference type="ARBA" id="ARBA00023136"/>
    </source>
</evidence>
<keyword evidence="19" id="KW-1185">Reference proteome</keyword>
<comment type="caution">
    <text evidence="18">The sequence shown here is derived from an EMBL/GenBank/DDBJ whole genome shotgun (WGS) entry which is preliminary data.</text>
</comment>
<dbReference type="PROSITE" id="PS00135">
    <property type="entry name" value="TRYPSIN_SER"/>
    <property type="match status" value="1"/>
</dbReference>
<dbReference type="GO" id="GO:0005789">
    <property type="term" value="C:endoplasmic reticulum membrane"/>
    <property type="evidence" value="ECO:0007669"/>
    <property type="project" value="UniProtKB-SubCell"/>
</dbReference>
<keyword evidence="14" id="KW-1015">Disulfide bond</keyword>
<evidence type="ECO:0000256" key="3">
    <source>
        <dbReference type="ARBA" id="ARBA00012544"/>
    </source>
</evidence>
<evidence type="ECO:0000256" key="2">
    <source>
        <dbReference type="ARBA" id="ARBA00009995"/>
    </source>
</evidence>
<keyword evidence="15" id="KW-0325">Glycoprotein</keyword>
<dbReference type="SMART" id="SM00020">
    <property type="entry name" value="Tryp_SPc"/>
    <property type="match status" value="1"/>
</dbReference>
<dbReference type="AlphaFoldDB" id="A0AAN8DNE1"/>
<evidence type="ECO:0000256" key="7">
    <source>
        <dbReference type="ARBA" id="ARBA00022692"/>
    </source>
</evidence>
<reference evidence="18 19" key="1">
    <citation type="journal article" date="2023" name="Mol. Biol. Evol.">
        <title>Genomics of Secondarily Temperate Adaptation in the Only Non-Antarctic Icefish.</title>
        <authorList>
            <person name="Rivera-Colon A.G."/>
            <person name="Rayamajhi N."/>
            <person name="Minhas B.F."/>
            <person name="Madrigal G."/>
            <person name="Bilyk K.T."/>
            <person name="Yoon V."/>
            <person name="Hune M."/>
            <person name="Gregory S."/>
            <person name="Cheng C.H.C."/>
            <person name="Catchen J.M."/>
        </authorList>
    </citation>
    <scope>NUCLEOTIDE SEQUENCE [LARGE SCALE GENOMIC DNA]</scope>
    <source>
        <tissue evidence="18">White muscle</tissue>
    </source>
</reference>
<dbReference type="InterPro" id="IPR018114">
    <property type="entry name" value="TRYPSIN_HIS"/>
</dbReference>
<dbReference type="InterPro" id="IPR033116">
    <property type="entry name" value="TRYPSIN_SER"/>
</dbReference>
<keyword evidence="5" id="KW-0328">Glycosyltransferase</keyword>
<feature type="domain" description="Peptidase S1" evidence="17">
    <location>
        <begin position="386"/>
        <end position="612"/>
    </location>
</feature>
<keyword evidence="8" id="KW-0732">Signal</keyword>
<evidence type="ECO:0000256" key="15">
    <source>
        <dbReference type="ARBA" id="ARBA00023180"/>
    </source>
</evidence>
<dbReference type="InterPro" id="IPR050271">
    <property type="entry name" value="UDP-glycosyltransferase"/>
</dbReference>
<dbReference type="GO" id="GO:0015020">
    <property type="term" value="F:glucuronosyltransferase activity"/>
    <property type="evidence" value="ECO:0007669"/>
    <property type="project" value="UniProtKB-EC"/>
</dbReference>
<evidence type="ECO:0000256" key="12">
    <source>
        <dbReference type="ARBA" id="ARBA00022989"/>
    </source>
</evidence>
<protein>
    <recommendedName>
        <fullName evidence="3">glucuronosyltransferase</fullName>
        <ecNumber evidence="3">2.4.1.17</ecNumber>
    </recommendedName>
</protein>
<dbReference type="GO" id="GO:0004252">
    <property type="term" value="F:serine-type endopeptidase activity"/>
    <property type="evidence" value="ECO:0007669"/>
    <property type="project" value="InterPro"/>
</dbReference>
<dbReference type="CDD" id="cd00190">
    <property type="entry name" value="Tryp_SPc"/>
    <property type="match status" value="1"/>
</dbReference>
<dbReference type="PANTHER" id="PTHR48043">
    <property type="entry name" value="EG:EG0003.4 PROTEIN-RELATED"/>
    <property type="match status" value="1"/>
</dbReference>
<dbReference type="SUPFAM" id="SSF50494">
    <property type="entry name" value="Trypsin-like serine proteases"/>
    <property type="match status" value="1"/>
</dbReference>
<evidence type="ECO:0000256" key="1">
    <source>
        <dbReference type="ARBA" id="ARBA00004389"/>
    </source>
</evidence>
<evidence type="ECO:0000256" key="10">
    <source>
        <dbReference type="ARBA" id="ARBA00022824"/>
    </source>
</evidence>
<evidence type="ECO:0000256" key="4">
    <source>
        <dbReference type="ARBA" id="ARBA00022670"/>
    </source>
</evidence>
<accession>A0AAN8DNE1</accession>
<dbReference type="CDD" id="cd03784">
    <property type="entry name" value="GT1_Gtf-like"/>
    <property type="match status" value="1"/>
</dbReference>